<organism evidence="5">
    <name type="scientific">Culicoides sonorensis</name>
    <name type="common">Biting midge</name>
    <dbReference type="NCBI Taxonomy" id="179676"/>
    <lineage>
        <taxon>Eukaryota</taxon>
        <taxon>Metazoa</taxon>
        <taxon>Ecdysozoa</taxon>
        <taxon>Arthropoda</taxon>
        <taxon>Hexapoda</taxon>
        <taxon>Insecta</taxon>
        <taxon>Pterygota</taxon>
        <taxon>Neoptera</taxon>
        <taxon>Endopterygota</taxon>
        <taxon>Diptera</taxon>
        <taxon>Nematocera</taxon>
        <taxon>Chironomoidea</taxon>
        <taxon>Ceratopogonidae</taxon>
        <taxon>Ceratopogoninae</taxon>
        <taxon>Culicoides</taxon>
        <taxon>Monoculicoides</taxon>
    </lineage>
</organism>
<evidence type="ECO:0000313" key="5">
    <source>
        <dbReference type="EMBL" id="SSX34560.1"/>
    </source>
</evidence>
<dbReference type="EMBL" id="UFQT01003096">
    <property type="protein sequence ID" value="SSX34560.1"/>
    <property type="molecule type" value="Genomic_DNA"/>
</dbReference>
<dbReference type="EMBL" id="UFQS01003096">
    <property type="protein sequence ID" value="SSX15184.1"/>
    <property type="molecule type" value="Genomic_DNA"/>
</dbReference>
<dbReference type="GO" id="GO:0005737">
    <property type="term" value="C:cytoplasm"/>
    <property type="evidence" value="ECO:0007669"/>
    <property type="project" value="TreeGrafter"/>
</dbReference>
<name>A0A336MWN7_CULSO</name>
<dbReference type="InterPro" id="IPR030700">
    <property type="entry name" value="N-end_Aminoacyl_Trfase"/>
</dbReference>
<dbReference type="AlphaFoldDB" id="A0A336MWN7"/>
<dbReference type="Pfam" id="PF04376">
    <property type="entry name" value="ATE_N"/>
    <property type="match status" value="1"/>
</dbReference>
<protein>
    <recommendedName>
        <fullName evidence="1">Arginyl-tRNA--protein transferase 1</fullName>
        <shortName evidence="1">Arginyltransferase 1</shortName>
        <shortName evidence="1">R-transferase 1</shortName>
        <ecNumber evidence="1">2.3.2.8</ecNumber>
    </recommendedName>
    <alternativeName>
        <fullName evidence="1">Arginine-tRNA--protein transferase 1</fullName>
    </alternativeName>
</protein>
<accession>A0A336MWN7</accession>
<dbReference type="PANTHER" id="PTHR21367:SF1">
    <property type="entry name" value="ARGINYL-TRNA--PROTEIN TRANSFERASE 1"/>
    <property type="match status" value="1"/>
</dbReference>
<dbReference type="EC" id="2.3.2.8" evidence="1"/>
<keyword evidence="1" id="KW-0012">Acyltransferase</keyword>
<proteinExistence type="inferred from homology"/>
<reference evidence="5" key="2">
    <citation type="submission" date="2018-07" db="EMBL/GenBank/DDBJ databases">
        <authorList>
            <person name="Quirk P.G."/>
            <person name="Krulwich T.A."/>
        </authorList>
    </citation>
    <scope>NUCLEOTIDE SEQUENCE</scope>
</reference>
<dbReference type="VEuPathDB" id="VectorBase:CSON008175"/>
<gene>
    <name evidence="5" type="primary">CSON008175</name>
</gene>
<feature type="region of interest" description="Disordered" evidence="2">
    <location>
        <begin position="123"/>
        <end position="143"/>
    </location>
</feature>
<keyword evidence="1" id="KW-0808">Transferase</keyword>
<dbReference type="PANTHER" id="PTHR21367">
    <property type="entry name" value="ARGININE-TRNA-PROTEIN TRANSFERASE 1"/>
    <property type="match status" value="1"/>
</dbReference>
<evidence type="ECO:0000256" key="2">
    <source>
        <dbReference type="SAM" id="MobiDB-lite"/>
    </source>
</evidence>
<feature type="domain" description="N-end aminoacyl transferase N-terminal" evidence="3">
    <location>
        <begin position="18"/>
        <end position="111"/>
    </location>
</feature>
<dbReference type="GO" id="GO:0004057">
    <property type="term" value="F:arginyl-tRNA--protein transferase activity"/>
    <property type="evidence" value="ECO:0007669"/>
    <property type="project" value="UniProtKB-EC"/>
</dbReference>
<comment type="function">
    <text evidence="1">Involved in the post-translational conjugation of arginine to the N-terminal aspartate or glutamate of a protein. This arginylation is required for degradation of the protein via the ubiquitin pathway.</text>
</comment>
<evidence type="ECO:0000259" key="3">
    <source>
        <dbReference type="Pfam" id="PF04376"/>
    </source>
</evidence>
<dbReference type="InterPro" id="IPR017137">
    <property type="entry name" value="Arg-tRNA-P_Trfase_1_euk"/>
</dbReference>
<sequence length="369" mass="41709">MMQQKFSIVEYYGAGSGHRCGYCKSSSSSFSHGMSNFKIFSNDSSNFNVKLFTIGMWAHLLTAQDYQELINRGWRRSGKYCYKPNNKTTCCPLYTIKCDAMNFKLSKTHKKILKRMNRFLKDGKKGESSNDCPENEETASGDCHETFMTPSNDRAPAAICLVDEIVDMDCADGAVQSSKKVEKSKNDDVLKMKMTANEVEKHNSVNSGPDPSKPPCKKAKELRLERKIAKLAEKGLTLPSSNVKSNQEKTLEQFLSEQPDDGIHKLKLQLVPSSKGVTDQALKLYKKYQITVHNDPPSKLTEAGFRRFLSESPIKFTILGVKSAEFAKNVRTEYDLYKKYQTVIHDDPPSDFSEFEEFLVSSPLEVQHV</sequence>
<dbReference type="InterPro" id="IPR007471">
    <property type="entry name" value="N-end_Aminoacyl_Trfase_N"/>
</dbReference>
<dbReference type="PIRSF" id="PIRSF037207">
    <property type="entry name" value="ATE1_euk"/>
    <property type="match status" value="1"/>
</dbReference>
<comment type="similarity">
    <text evidence="1">Belongs to the R-transferase family.</text>
</comment>
<evidence type="ECO:0000313" key="4">
    <source>
        <dbReference type="EMBL" id="SSX15184.1"/>
    </source>
</evidence>
<evidence type="ECO:0000256" key="1">
    <source>
        <dbReference type="PIRNR" id="PIRNR037207"/>
    </source>
</evidence>
<comment type="catalytic activity">
    <reaction evidence="1">
        <text>an N-terminal L-alpha-aminoacyl-[protein] + L-arginyl-tRNA(Arg) = an N-terminal L-arginyl-L-aminoacyl-[protein] + tRNA(Arg) + H(+)</text>
        <dbReference type="Rhea" id="RHEA:10208"/>
        <dbReference type="Rhea" id="RHEA-COMP:9658"/>
        <dbReference type="Rhea" id="RHEA-COMP:9673"/>
        <dbReference type="Rhea" id="RHEA-COMP:10636"/>
        <dbReference type="Rhea" id="RHEA-COMP:10638"/>
        <dbReference type="ChEBI" id="CHEBI:15378"/>
        <dbReference type="ChEBI" id="CHEBI:78442"/>
        <dbReference type="ChEBI" id="CHEBI:78513"/>
        <dbReference type="ChEBI" id="CHEBI:78597"/>
        <dbReference type="ChEBI" id="CHEBI:83562"/>
        <dbReference type="EC" id="2.3.2.8"/>
    </reaction>
</comment>
<keyword evidence="1" id="KW-0833">Ubl conjugation pathway</keyword>
<reference evidence="4" key="1">
    <citation type="submission" date="2018-04" db="EMBL/GenBank/DDBJ databases">
        <authorList>
            <person name="Go L.Y."/>
            <person name="Mitchell J.A."/>
        </authorList>
    </citation>
    <scope>NUCLEOTIDE SEQUENCE</scope>
    <source>
        <tissue evidence="4">Whole organism</tissue>
    </source>
</reference>